<comment type="caution">
    <text evidence="1">The sequence shown here is derived from an EMBL/GenBank/DDBJ whole genome shotgun (WGS) entry which is preliminary data.</text>
</comment>
<protein>
    <submittedName>
        <fullName evidence="1">SapC family protein</fullName>
    </submittedName>
</protein>
<accession>A0ABQ6FC67</accession>
<dbReference type="Proteomes" id="UP001157167">
    <property type="component" value="Unassembled WGS sequence"/>
</dbReference>
<dbReference type="RefSeq" id="WP_284187802.1">
    <property type="nucleotide sequence ID" value="NZ_BSPX01000026.1"/>
</dbReference>
<evidence type="ECO:0000313" key="2">
    <source>
        <dbReference type="Proteomes" id="UP001157167"/>
    </source>
</evidence>
<name>A0ABQ6FC67_9RHOO</name>
<dbReference type="Pfam" id="PF07277">
    <property type="entry name" value="SapC"/>
    <property type="match status" value="1"/>
</dbReference>
<dbReference type="InterPro" id="IPR010836">
    <property type="entry name" value="SapC"/>
</dbReference>
<gene>
    <name evidence="1" type="ORF">GCM10007933_19560</name>
</gene>
<dbReference type="EMBL" id="BSPX01000026">
    <property type="protein sequence ID" value="GLT22496.1"/>
    <property type="molecule type" value="Genomic_DNA"/>
</dbReference>
<evidence type="ECO:0000313" key="1">
    <source>
        <dbReference type="EMBL" id="GLT22496.1"/>
    </source>
</evidence>
<keyword evidence="2" id="KW-1185">Reference proteome</keyword>
<organism evidence="1 2">
    <name type="scientific">Zoogloea oryzae</name>
    <dbReference type="NCBI Taxonomy" id="310767"/>
    <lineage>
        <taxon>Bacteria</taxon>
        <taxon>Pseudomonadati</taxon>
        <taxon>Pseudomonadota</taxon>
        <taxon>Betaproteobacteria</taxon>
        <taxon>Rhodocyclales</taxon>
        <taxon>Zoogloeaceae</taxon>
        <taxon>Zoogloea</taxon>
    </lineage>
</organism>
<sequence>MTTLLFYKNVVALDRNQHAALKLKPADSLDFAGHATSLPIVIGEFAEVARQSPIAFLRVENGDLVPVALVGLPGGRNLYVNDDGKWTAPYIPAFVRRYPFVFAETGEDQLTLCVDRDFEGFNEAEGEPLFDAGGEPAAPIQGALEMLTEFQRQNVLTRQFVQHLEEAGILMEAQASAALNDGRNFTLQGLLVVDEAKLREIPEDTLKAWFATGELGLIYAHLLSLGNLLELLRRQPAPTGLAN</sequence>
<reference evidence="2" key="1">
    <citation type="journal article" date="2019" name="Int. J. Syst. Evol. Microbiol.">
        <title>The Global Catalogue of Microorganisms (GCM) 10K type strain sequencing project: providing services to taxonomists for standard genome sequencing and annotation.</title>
        <authorList>
            <consortium name="The Broad Institute Genomics Platform"/>
            <consortium name="The Broad Institute Genome Sequencing Center for Infectious Disease"/>
            <person name="Wu L."/>
            <person name="Ma J."/>
        </authorList>
    </citation>
    <scope>NUCLEOTIDE SEQUENCE [LARGE SCALE GENOMIC DNA]</scope>
    <source>
        <strain evidence="2">NBRC 102407</strain>
    </source>
</reference>
<proteinExistence type="predicted"/>